<evidence type="ECO:0000313" key="2">
    <source>
        <dbReference type="Proteomes" id="UP000190367"/>
    </source>
</evidence>
<dbReference type="RefSeq" id="WP_159456234.1">
    <property type="nucleotide sequence ID" value="NZ_FUWZ01000006.1"/>
</dbReference>
<keyword evidence="2" id="KW-1185">Reference proteome</keyword>
<dbReference type="InterPro" id="IPR058238">
    <property type="entry name" value="Lant_leader_dom"/>
</dbReference>
<organism evidence="1 2">
    <name type="scientific">Chitinophaga eiseniae</name>
    <dbReference type="NCBI Taxonomy" id="634771"/>
    <lineage>
        <taxon>Bacteria</taxon>
        <taxon>Pseudomonadati</taxon>
        <taxon>Bacteroidota</taxon>
        <taxon>Chitinophagia</taxon>
        <taxon>Chitinophagales</taxon>
        <taxon>Chitinophagaceae</taxon>
        <taxon>Chitinophaga</taxon>
    </lineage>
</organism>
<sequence>MKKKNIDLKKKLILKKEAVTTLTSFQQALLAGGAARATRTLECETRPITGRPVCYLCP</sequence>
<gene>
    <name evidence="1" type="ORF">SAMN04488128_106391</name>
</gene>
<name>A0A1T4TVA0_9BACT</name>
<dbReference type="Proteomes" id="UP000190367">
    <property type="component" value="Unassembled WGS sequence"/>
</dbReference>
<proteinExistence type="predicted"/>
<accession>A0A1T4TVA0</accession>
<dbReference type="NCBIfam" id="NF038153">
    <property type="entry name" value="lant_leader_L1a"/>
    <property type="match status" value="1"/>
</dbReference>
<protein>
    <submittedName>
        <fullName evidence="1">Uncharacterized protein</fullName>
    </submittedName>
</protein>
<dbReference type="EMBL" id="FUWZ01000006">
    <property type="protein sequence ID" value="SKA44405.1"/>
    <property type="molecule type" value="Genomic_DNA"/>
</dbReference>
<evidence type="ECO:0000313" key="1">
    <source>
        <dbReference type="EMBL" id="SKA44405.1"/>
    </source>
</evidence>
<dbReference type="AlphaFoldDB" id="A0A1T4TVA0"/>
<reference evidence="2" key="1">
    <citation type="submission" date="2017-02" db="EMBL/GenBank/DDBJ databases">
        <authorList>
            <person name="Varghese N."/>
            <person name="Submissions S."/>
        </authorList>
    </citation>
    <scope>NUCLEOTIDE SEQUENCE [LARGE SCALE GENOMIC DNA]</scope>
    <source>
        <strain evidence="2">DSM 22224</strain>
    </source>
</reference>